<evidence type="ECO:0000313" key="2">
    <source>
        <dbReference type="EMBL" id="GAJ04819.1"/>
    </source>
</evidence>
<name>X1THR1_9ZZZZ</name>
<comment type="caution">
    <text evidence="2">The sequence shown here is derived from an EMBL/GenBank/DDBJ whole genome shotgun (WGS) entry which is preliminary data.</text>
</comment>
<sequence length="74" mass="8415">MANPQTENGHVEIANDLWEALMAAGLNKNEYRAVLCILRYSYGVKLKYAKLRKKEIAILTRIPLPKVNETLTTL</sequence>
<dbReference type="InterPro" id="IPR036388">
    <property type="entry name" value="WH-like_DNA-bd_sf"/>
</dbReference>
<proteinExistence type="predicted"/>
<dbReference type="EMBL" id="BARW01026379">
    <property type="protein sequence ID" value="GAJ04819.1"/>
    <property type="molecule type" value="Genomic_DNA"/>
</dbReference>
<feature type="domain" description="Bacteriophage lambda Replication protein O N-terminal" evidence="1">
    <location>
        <begin position="5"/>
        <end position="74"/>
    </location>
</feature>
<feature type="non-terminal residue" evidence="2">
    <location>
        <position position="74"/>
    </location>
</feature>
<accession>X1THR1</accession>
<dbReference type="GO" id="GO:0006260">
    <property type="term" value="P:DNA replication"/>
    <property type="evidence" value="ECO:0007669"/>
    <property type="project" value="InterPro"/>
</dbReference>
<dbReference type="Gene3D" id="1.10.10.10">
    <property type="entry name" value="Winged helix-like DNA-binding domain superfamily/Winged helix DNA-binding domain"/>
    <property type="match status" value="1"/>
</dbReference>
<dbReference type="Pfam" id="PF04492">
    <property type="entry name" value="Phage_rep_O"/>
    <property type="match status" value="1"/>
</dbReference>
<dbReference type="InterPro" id="IPR006497">
    <property type="entry name" value="Phage_lambda_VrpO_N"/>
</dbReference>
<protein>
    <recommendedName>
        <fullName evidence="1">Bacteriophage lambda Replication protein O N-terminal domain-containing protein</fullName>
    </recommendedName>
</protein>
<organism evidence="2">
    <name type="scientific">marine sediment metagenome</name>
    <dbReference type="NCBI Taxonomy" id="412755"/>
    <lineage>
        <taxon>unclassified sequences</taxon>
        <taxon>metagenomes</taxon>
        <taxon>ecological metagenomes</taxon>
    </lineage>
</organism>
<reference evidence="2" key="1">
    <citation type="journal article" date="2014" name="Front. Microbiol.">
        <title>High frequency of phylogenetically diverse reductive dehalogenase-homologous genes in deep subseafloor sedimentary metagenomes.</title>
        <authorList>
            <person name="Kawai M."/>
            <person name="Futagami T."/>
            <person name="Toyoda A."/>
            <person name="Takaki Y."/>
            <person name="Nishi S."/>
            <person name="Hori S."/>
            <person name="Arai W."/>
            <person name="Tsubouchi T."/>
            <person name="Morono Y."/>
            <person name="Uchiyama I."/>
            <person name="Ito T."/>
            <person name="Fujiyama A."/>
            <person name="Inagaki F."/>
            <person name="Takami H."/>
        </authorList>
    </citation>
    <scope>NUCLEOTIDE SEQUENCE</scope>
    <source>
        <strain evidence="2">Expedition CK06-06</strain>
    </source>
</reference>
<gene>
    <name evidence="2" type="ORF">S12H4_43038</name>
</gene>
<dbReference type="AlphaFoldDB" id="X1THR1"/>
<evidence type="ECO:0000259" key="1">
    <source>
        <dbReference type="Pfam" id="PF04492"/>
    </source>
</evidence>